<organism evidence="1 2">
    <name type="scientific">Chlamydomonas eustigma</name>
    <dbReference type="NCBI Taxonomy" id="1157962"/>
    <lineage>
        <taxon>Eukaryota</taxon>
        <taxon>Viridiplantae</taxon>
        <taxon>Chlorophyta</taxon>
        <taxon>core chlorophytes</taxon>
        <taxon>Chlorophyceae</taxon>
        <taxon>CS clade</taxon>
        <taxon>Chlamydomonadales</taxon>
        <taxon>Chlamydomonadaceae</taxon>
        <taxon>Chlamydomonas</taxon>
    </lineage>
</organism>
<keyword evidence="2" id="KW-1185">Reference proteome</keyword>
<comment type="caution">
    <text evidence="1">The sequence shown here is derived from an EMBL/GenBank/DDBJ whole genome shotgun (WGS) entry which is preliminary data.</text>
</comment>
<dbReference type="Proteomes" id="UP000232323">
    <property type="component" value="Unassembled WGS sequence"/>
</dbReference>
<dbReference type="EMBL" id="BEGY01000043">
    <property type="protein sequence ID" value="GAX79573.1"/>
    <property type="molecule type" value="Genomic_DNA"/>
</dbReference>
<accession>A0A250X917</accession>
<reference evidence="1 2" key="1">
    <citation type="submission" date="2017-08" db="EMBL/GenBank/DDBJ databases">
        <title>Acidophilic green algal genome provides insights into adaptation to an acidic environment.</title>
        <authorList>
            <person name="Hirooka S."/>
            <person name="Hirose Y."/>
            <person name="Kanesaki Y."/>
            <person name="Higuchi S."/>
            <person name="Fujiwara T."/>
            <person name="Onuma R."/>
            <person name="Era A."/>
            <person name="Ohbayashi R."/>
            <person name="Uzuka A."/>
            <person name="Nozaki H."/>
            <person name="Yoshikawa H."/>
            <person name="Miyagishima S.Y."/>
        </authorList>
    </citation>
    <scope>NUCLEOTIDE SEQUENCE [LARGE SCALE GENOMIC DNA]</scope>
    <source>
        <strain evidence="1 2">NIES-2499</strain>
    </source>
</reference>
<sequence>MLPAPRAWEPTAPSFFVAEIWCVELASRSQLSTPLPDVSSIPLNPYHLEEGHGYTWDPERTTRTATARSVLTTAQRRLGGTQASQSLLAATATVVHKARNELGATAGPSKVWEHIPYVLHKDLPTVWRLESPHQFHQSAAPENNDWCPKRFQAAFVYSSSSSCGHVEVEIEQQIQDADEMNYAELQKLLEAESNVAANTLLQLQSSTADRTLEAGASMSVMGKGGASKITKPQQLMAPNTPKAHLVLHCHARHTWYSIVMPGTPGTPLSCQAHLVLHCHARHTWYSIVMPGTPGTPLSPSDATQMIFSKSAKHLRAYHEQLQEKARLRENEAYNKALASAPLVPTDCSDFDQGGTQQSTLLGTFKRAGITLGGAVTKRPLPVSPVLVGGRVGGLSLSSDKQHLVKQPRFSGPLSGGGDLSALFEDVASASGEQHHLTLMDAVGVVHGAGENTATPEQGMCAPSGLTATGGQQQQVDVLGGRVGGQKAAKVYTYICAACLLMANVACLKEEHDSKHCCPMLSHKHPSNSTLLDFKGAVLTKRKAELDALKGHAMKEMGAKGNSSNFSAWDYIAFLQFFLDLTYLLSIFPIVSKLRMSQA</sequence>
<evidence type="ECO:0000313" key="1">
    <source>
        <dbReference type="EMBL" id="GAX79573.1"/>
    </source>
</evidence>
<gene>
    <name evidence="1" type="ORF">CEUSTIGMA_g7014.t1</name>
</gene>
<name>A0A250X917_9CHLO</name>
<evidence type="ECO:0000313" key="2">
    <source>
        <dbReference type="Proteomes" id="UP000232323"/>
    </source>
</evidence>
<protein>
    <submittedName>
        <fullName evidence="1">Uncharacterized protein</fullName>
    </submittedName>
</protein>
<proteinExistence type="predicted"/>
<dbReference type="AlphaFoldDB" id="A0A250X917"/>